<dbReference type="InterPro" id="IPR035994">
    <property type="entry name" value="Nucleoside_phosphorylase_sf"/>
</dbReference>
<sequence length="255" mass="27768">MGKARELKGNEILKHIRCKMGDVAPYVITPGDPARVKRIVEHMDSAEFIAENREYTVYTGTYKGTPITVCSHGIGGPACSIAFEELIMLGAKVFIRVGSAGGRQKDIPIGTPVVITASFRGEGTSKVYLPAEFPAVADLDVTNAMIAVLKESGTPYRAGVGYCRDAYYVQDQNLNALLTEAGVMAAEQEAAILYIIGSKRGVKTGAVVSTDSNIWLENQPTIEEKEILYRQGESHTIRTALEAMYKLYQQGAHEF</sequence>
<accession>A0A7T7XMQ1</accession>
<dbReference type="InterPro" id="IPR000845">
    <property type="entry name" value="Nucleoside_phosphorylase_d"/>
</dbReference>
<dbReference type="KEGG" id="bhc:JFL75_20060"/>
<dbReference type="PANTHER" id="PTHR43691:SF11">
    <property type="entry name" value="FI09636P-RELATED"/>
    <property type="match status" value="1"/>
</dbReference>
<evidence type="ECO:0000259" key="4">
    <source>
        <dbReference type="Pfam" id="PF01048"/>
    </source>
</evidence>
<protein>
    <recommendedName>
        <fullName evidence="2">Uridine phosphorylase</fullName>
        <ecNumber evidence="1">2.4.2.3</ecNumber>
    </recommendedName>
</protein>
<dbReference type="SUPFAM" id="SSF53167">
    <property type="entry name" value="Purine and uridine phosphorylases"/>
    <property type="match status" value="1"/>
</dbReference>
<dbReference type="Proteomes" id="UP000595917">
    <property type="component" value="Chromosome"/>
</dbReference>
<evidence type="ECO:0000256" key="2">
    <source>
        <dbReference type="ARBA" id="ARBA00021980"/>
    </source>
</evidence>
<dbReference type="CDD" id="cd17767">
    <property type="entry name" value="UP_EcUdp-like"/>
    <property type="match status" value="1"/>
</dbReference>
<reference evidence="5" key="1">
    <citation type="submission" date="2021-01" db="EMBL/GenBank/DDBJ databases">
        <title>Description of Breznakiella homolactica.</title>
        <authorList>
            <person name="Song Y."/>
            <person name="Brune A."/>
        </authorList>
    </citation>
    <scope>NUCLEOTIDE SEQUENCE</scope>
    <source>
        <strain evidence="5">RmG30</strain>
    </source>
</reference>
<proteinExistence type="predicted"/>
<dbReference type="EMBL" id="CP067089">
    <property type="protein sequence ID" value="QQO09194.1"/>
    <property type="molecule type" value="Genomic_DNA"/>
</dbReference>
<dbReference type="PANTHER" id="PTHR43691">
    <property type="entry name" value="URIDINE PHOSPHORYLASE"/>
    <property type="match status" value="1"/>
</dbReference>
<dbReference type="Gene3D" id="3.40.50.1580">
    <property type="entry name" value="Nucleoside phosphorylase domain"/>
    <property type="match status" value="1"/>
</dbReference>
<dbReference type="GO" id="GO:0005829">
    <property type="term" value="C:cytosol"/>
    <property type="evidence" value="ECO:0007669"/>
    <property type="project" value="TreeGrafter"/>
</dbReference>
<evidence type="ECO:0000313" key="5">
    <source>
        <dbReference type="EMBL" id="QQO09194.1"/>
    </source>
</evidence>
<keyword evidence="6" id="KW-1185">Reference proteome</keyword>
<feature type="domain" description="Nucleoside phosphorylase" evidence="4">
    <location>
        <begin position="26"/>
        <end position="234"/>
    </location>
</feature>
<evidence type="ECO:0000313" key="6">
    <source>
        <dbReference type="Proteomes" id="UP000595917"/>
    </source>
</evidence>
<dbReference type="Pfam" id="PF01048">
    <property type="entry name" value="PNP_UDP_1"/>
    <property type="match status" value="1"/>
</dbReference>
<dbReference type="AlphaFoldDB" id="A0A7T7XMQ1"/>
<dbReference type="GO" id="GO:0004850">
    <property type="term" value="F:uridine phosphorylase activity"/>
    <property type="evidence" value="ECO:0007669"/>
    <property type="project" value="UniProtKB-EC"/>
</dbReference>
<comment type="catalytic activity">
    <reaction evidence="3">
        <text>uridine + phosphate = alpha-D-ribose 1-phosphate + uracil</text>
        <dbReference type="Rhea" id="RHEA:24388"/>
        <dbReference type="ChEBI" id="CHEBI:16704"/>
        <dbReference type="ChEBI" id="CHEBI:17568"/>
        <dbReference type="ChEBI" id="CHEBI:43474"/>
        <dbReference type="ChEBI" id="CHEBI:57720"/>
        <dbReference type="EC" id="2.4.2.3"/>
    </reaction>
</comment>
<gene>
    <name evidence="5" type="ORF">JFL75_20060</name>
</gene>
<dbReference type="EC" id="2.4.2.3" evidence="1"/>
<dbReference type="GO" id="GO:0009116">
    <property type="term" value="P:nucleoside metabolic process"/>
    <property type="evidence" value="ECO:0007669"/>
    <property type="project" value="InterPro"/>
</dbReference>
<evidence type="ECO:0000256" key="3">
    <source>
        <dbReference type="ARBA" id="ARBA00048447"/>
    </source>
</evidence>
<organism evidence="5 6">
    <name type="scientific">Breznakiella homolactica</name>
    <dbReference type="NCBI Taxonomy" id="2798577"/>
    <lineage>
        <taxon>Bacteria</taxon>
        <taxon>Pseudomonadati</taxon>
        <taxon>Spirochaetota</taxon>
        <taxon>Spirochaetia</taxon>
        <taxon>Spirochaetales</taxon>
        <taxon>Breznakiellaceae</taxon>
        <taxon>Breznakiella</taxon>
    </lineage>
</organism>
<evidence type="ECO:0000256" key="1">
    <source>
        <dbReference type="ARBA" id="ARBA00011888"/>
    </source>
</evidence>
<dbReference type="RefSeq" id="WP_215626500.1">
    <property type="nucleotide sequence ID" value="NZ_CP067089.2"/>
</dbReference>
<name>A0A7T7XMQ1_9SPIR</name>